<dbReference type="GO" id="GO:0016614">
    <property type="term" value="F:oxidoreductase activity, acting on CH-OH group of donors"/>
    <property type="evidence" value="ECO:0007669"/>
    <property type="project" value="InterPro"/>
</dbReference>
<proteinExistence type="inferred from homology"/>
<reference evidence="3" key="1">
    <citation type="submission" date="2015-12" db="EMBL/GenBank/DDBJ databases">
        <title>De novo transcriptome assembly of four potential Pierce s Disease insect vectors from Arizona vineyards.</title>
        <authorList>
            <person name="Tassone E.E."/>
        </authorList>
    </citation>
    <scope>NUCLEOTIDE SEQUENCE</scope>
</reference>
<evidence type="ECO:0000313" key="3">
    <source>
        <dbReference type="EMBL" id="JAS10342.1"/>
    </source>
</evidence>
<dbReference type="Gene3D" id="3.30.560.10">
    <property type="entry name" value="Glucose Oxidase, domain 3"/>
    <property type="match status" value="1"/>
</dbReference>
<dbReference type="AlphaFoldDB" id="A0A1B6CA29"/>
<feature type="domain" description="Glucose-methanol-choline oxidoreductase N-terminal" evidence="2">
    <location>
        <begin position="29"/>
        <end position="160"/>
    </location>
</feature>
<dbReference type="GO" id="GO:0050660">
    <property type="term" value="F:flavin adenine dinucleotide binding"/>
    <property type="evidence" value="ECO:0007669"/>
    <property type="project" value="InterPro"/>
</dbReference>
<feature type="non-terminal residue" evidence="3">
    <location>
        <position position="209"/>
    </location>
</feature>
<organism evidence="3">
    <name type="scientific">Clastoptera arizonana</name>
    <name type="common">Arizona spittle bug</name>
    <dbReference type="NCBI Taxonomy" id="38151"/>
    <lineage>
        <taxon>Eukaryota</taxon>
        <taxon>Metazoa</taxon>
        <taxon>Ecdysozoa</taxon>
        <taxon>Arthropoda</taxon>
        <taxon>Hexapoda</taxon>
        <taxon>Insecta</taxon>
        <taxon>Pterygota</taxon>
        <taxon>Neoptera</taxon>
        <taxon>Paraneoptera</taxon>
        <taxon>Hemiptera</taxon>
        <taxon>Auchenorrhyncha</taxon>
        <taxon>Cercopoidea</taxon>
        <taxon>Clastopteridae</taxon>
        <taxon>Clastoptera</taxon>
    </lineage>
</organism>
<evidence type="ECO:0000256" key="1">
    <source>
        <dbReference type="ARBA" id="ARBA00010790"/>
    </source>
</evidence>
<dbReference type="InterPro" id="IPR012132">
    <property type="entry name" value="GMC_OxRdtase"/>
</dbReference>
<evidence type="ECO:0000259" key="2">
    <source>
        <dbReference type="Pfam" id="PF00732"/>
    </source>
</evidence>
<dbReference type="SUPFAM" id="SSF51905">
    <property type="entry name" value="FAD/NAD(P)-binding domain"/>
    <property type="match status" value="1"/>
</dbReference>
<protein>
    <recommendedName>
        <fullName evidence="2">Glucose-methanol-choline oxidoreductase N-terminal domain-containing protein</fullName>
    </recommendedName>
</protein>
<name>A0A1B6CA29_9HEMI</name>
<dbReference type="PANTHER" id="PTHR11552:SF217">
    <property type="entry name" value="GLUCOSE DEHYDROGENASE [FAD, QUINONE]"/>
    <property type="match status" value="1"/>
</dbReference>
<dbReference type="InterPro" id="IPR036188">
    <property type="entry name" value="FAD/NAD-bd_sf"/>
</dbReference>
<dbReference type="InterPro" id="IPR000172">
    <property type="entry name" value="GMC_OxRdtase_N"/>
</dbReference>
<sequence>MYLAVEKGEEALKQNTKYKTYEPKDGEEFDFIICGGGAAGSLLASRLSENPKWKVLLLEAGGEPSITTEIPGLWPTLQRTQEDWNYMFEPEAKQCLGMNDGRCTTPRGKVLGGSTTINGMATLRGDPRDYEAWAKAGNTGWDYKSIFPYFKKFENLRAKEVLDLPESEKYHSTSGMLPIDTFHRGRLSSDVVQIYNNFAGGFKDLGLKF</sequence>
<dbReference type="EMBL" id="GEDC01026956">
    <property type="protein sequence ID" value="JAS10342.1"/>
    <property type="molecule type" value="Transcribed_RNA"/>
</dbReference>
<dbReference type="Gene3D" id="3.50.50.60">
    <property type="entry name" value="FAD/NAD(P)-binding domain"/>
    <property type="match status" value="1"/>
</dbReference>
<comment type="similarity">
    <text evidence="1">Belongs to the GMC oxidoreductase family.</text>
</comment>
<dbReference type="PANTHER" id="PTHR11552">
    <property type="entry name" value="GLUCOSE-METHANOL-CHOLINE GMC OXIDOREDUCTASE"/>
    <property type="match status" value="1"/>
</dbReference>
<dbReference type="Pfam" id="PF00732">
    <property type="entry name" value="GMC_oxred_N"/>
    <property type="match status" value="1"/>
</dbReference>
<gene>
    <name evidence="3" type="ORF">g.1678</name>
</gene>
<accession>A0A1B6CA29</accession>